<evidence type="ECO:0000256" key="4">
    <source>
        <dbReference type="ARBA" id="ARBA00023136"/>
    </source>
</evidence>
<evidence type="ECO:0000256" key="2">
    <source>
        <dbReference type="ARBA" id="ARBA00022692"/>
    </source>
</evidence>
<dbReference type="Proteomes" id="UP000030742">
    <property type="component" value="Unassembled WGS sequence"/>
</dbReference>
<dbReference type="AlphaFoldDB" id="U4TUQ0"/>
<keyword evidence="4" id="KW-0472">Membrane</keyword>
<keyword evidence="5" id="KW-0325">Glycoprotein</keyword>
<dbReference type="Gene3D" id="3.40.50.2300">
    <property type="match status" value="1"/>
</dbReference>
<organism evidence="7 8">
    <name type="scientific">Dendroctonus ponderosae</name>
    <name type="common">Mountain pine beetle</name>
    <dbReference type="NCBI Taxonomy" id="77166"/>
    <lineage>
        <taxon>Eukaryota</taxon>
        <taxon>Metazoa</taxon>
        <taxon>Ecdysozoa</taxon>
        <taxon>Arthropoda</taxon>
        <taxon>Hexapoda</taxon>
        <taxon>Insecta</taxon>
        <taxon>Pterygota</taxon>
        <taxon>Neoptera</taxon>
        <taxon>Endopterygota</taxon>
        <taxon>Coleoptera</taxon>
        <taxon>Polyphaga</taxon>
        <taxon>Cucujiformia</taxon>
        <taxon>Curculionidae</taxon>
        <taxon>Scolytinae</taxon>
        <taxon>Dendroctonus</taxon>
    </lineage>
</organism>
<dbReference type="Pfam" id="PF01094">
    <property type="entry name" value="ANF_receptor"/>
    <property type="match status" value="1"/>
</dbReference>
<keyword evidence="2" id="KW-0812">Transmembrane</keyword>
<protein>
    <recommendedName>
        <fullName evidence="6">Receptor ligand binding region domain-containing protein</fullName>
    </recommendedName>
</protein>
<dbReference type="InterPro" id="IPR001828">
    <property type="entry name" value="ANF_lig-bd_rcpt"/>
</dbReference>
<feature type="domain" description="Receptor ligand binding region" evidence="6">
    <location>
        <begin position="30"/>
        <end position="105"/>
    </location>
</feature>
<dbReference type="SUPFAM" id="SSF53822">
    <property type="entry name" value="Periplasmic binding protein-like I"/>
    <property type="match status" value="1"/>
</dbReference>
<dbReference type="EMBL" id="KB631582">
    <property type="protein sequence ID" value="ERL84497.1"/>
    <property type="molecule type" value="Genomic_DNA"/>
</dbReference>
<dbReference type="OrthoDB" id="425344at2759"/>
<evidence type="ECO:0000256" key="5">
    <source>
        <dbReference type="ARBA" id="ARBA00023180"/>
    </source>
</evidence>
<keyword evidence="3" id="KW-1133">Transmembrane helix</keyword>
<evidence type="ECO:0000256" key="1">
    <source>
        <dbReference type="ARBA" id="ARBA00004370"/>
    </source>
</evidence>
<dbReference type="PANTHER" id="PTHR24060">
    <property type="entry name" value="METABOTROPIC GLUTAMATE RECEPTOR"/>
    <property type="match status" value="1"/>
</dbReference>
<evidence type="ECO:0000259" key="6">
    <source>
        <dbReference type="Pfam" id="PF01094"/>
    </source>
</evidence>
<dbReference type="InterPro" id="IPR028082">
    <property type="entry name" value="Peripla_BP_I"/>
</dbReference>
<proteinExistence type="predicted"/>
<name>U4TUQ0_DENPD</name>
<dbReference type="STRING" id="77166.U4TUQ0"/>
<evidence type="ECO:0000313" key="7">
    <source>
        <dbReference type="EMBL" id="ERL84497.1"/>
    </source>
</evidence>
<sequence>MHNYKENISFSEFWEHHFSCKYPNSSKTPYNIRYTKSCTGREKLTEDNTVFEDQLQFVSDAVMAFAYAIRDLHADFCKKPGLCDAMKPTNGTDLLKYLHKVNFTGKRCKIDLPLKAN</sequence>
<evidence type="ECO:0000313" key="8">
    <source>
        <dbReference type="Proteomes" id="UP000030742"/>
    </source>
</evidence>
<accession>U4TUQ0</accession>
<gene>
    <name evidence="7" type="ORF">D910_01927</name>
</gene>
<reference evidence="7 8" key="1">
    <citation type="journal article" date="2013" name="Genome Biol.">
        <title>Draft genome of the mountain pine beetle, Dendroctonus ponderosae Hopkins, a major forest pest.</title>
        <authorList>
            <person name="Keeling C.I."/>
            <person name="Yuen M.M."/>
            <person name="Liao N.Y."/>
            <person name="Docking T.R."/>
            <person name="Chan S.K."/>
            <person name="Taylor G.A."/>
            <person name="Palmquist D.L."/>
            <person name="Jackman S.D."/>
            <person name="Nguyen A."/>
            <person name="Li M."/>
            <person name="Henderson H."/>
            <person name="Janes J.K."/>
            <person name="Zhao Y."/>
            <person name="Pandoh P."/>
            <person name="Moore R."/>
            <person name="Sperling F.A."/>
            <person name="Huber D.P."/>
            <person name="Birol I."/>
            <person name="Jones S.J."/>
            <person name="Bohlmann J."/>
        </authorList>
    </citation>
    <scope>NUCLEOTIDE SEQUENCE</scope>
</reference>
<dbReference type="GO" id="GO:0016020">
    <property type="term" value="C:membrane"/>
    <property type="evidence" value="ECO:0007669"/>
    <property type="project" value="UniProtKB-SubCell"/>
</dbReference>
<comment type="subcellular location">
    <subcellularLocation>
        <location evidence="1">Membrane</location>
    </subcellularLocation>
</comment>
<evidence type="ECO:0000256" key="3">
    <source>
        <dbReference type="ARBA" id="ARBA00022989"/>
    </source>
</evidence>
<dbReference type="InterPro" id="IPR050726">
    <property type="entry name" value="mGluR"/>
</dbReference>